<keyword evidence="2" id="KW-1185">Reference proteome</keyword>
<comment type="caution">
    <text evidence="1">The sequence shown here is derived from an EMBL/GenBank/DDBJ whole genome shotgun (WGS) entry which is preliminary data.</text>
</comment>
<sequence length="187" mass="20597">MSGISTARTNYVGGRCTLDPILHTRTFIFSTFFTDIVFLVLMLSGIRRWRDLRRGGGIWSLLYKQSLLWVVIFTFAGVPPLISIISNLNGPFSEDIMNQMFIVPAVVLMTICASRMYLGLVNSTSLNQSPLGAVAVTEFKARVGFPAPSHHGHLTDDTYNTGGQLPALNVLTDISHQEFFGASLIID</sequence>
<evidence type="ECO:0000313" key="1">
    <source>
        <dbReference type="EMBL" id="KAI9462184.1"/>
    </source>
</evidence>
<reference evidence="1" key="1">
    <citation type="submission" date="2021-03" db="EMBL/GenBank/DDBJ databases">
        <title>Evolutionary priming and transition to the ectomycorrhizal habit in an iconic lineage of mushroom-forming fungi: is preadaptation a requirement?</title>
        <authorList>
            <consortium name="DOE Joint Genome Institute"/>
            <person name="Looney B.P."/>
            <person name="Miyauchi S."/>
            <person name="Morin E."/>
            <person name="Drula E."/>
            <person name="Courty P.E."/>
            <person name="Chicoki N."/>
            <person name="Fauchery L."/>
            <person name="Kohler A."/>
            <person name="Kuo A."/>
            <person name="LaButti K."/>
            <person name="Pangilinan J."/>
            <person name="Lipzen A."/>
            <person name="Riley R."/>
            <person name="Andreopoulos W."/>
            <person name="He G."/>
            <person name="Johnson J."/>
            <person name="Barry K.W."/>
            <person name="Grigoriev I.V."/>
            <person name="Nagy L."/>
            <person name="Hibbett D."/>
            <person name="Henrissat B."/>
            <person name="Matheny P.B."/>
            <person name="Labbe J."/>
            <person name="Martin A.F."/>
        </authorList>
    </citation>
    <scope>NUCLEOTIDE SEQUENCE</scope>
    <source>
        <strain evidence="1">BPL698</strain>
    </source>
</reference>
<evidence type="ECO:0000313" key="2">
    <source>
        <dbReference type="Proteomes" id="UP001207468"/>
    </source>
</evidence>
<accession>A0ACC0U5I6</accession>
<name>A0ACC0U5I6_9AGAM</name>
<protein>
    <submittedName>
        <fullName evidence="1">Uncharacterized protein</fullName>
    </submittedName>
</protein>
<proteinExistence type="predicted"/>
<dbReference type="EMBL" id="JAGFNK010000169">
    <property type="protein sequence ID" value="KAI9462184.1"/>
    <property type="molecule type" value="Genomic_DNA"/>
</dbReference>
<organism evidence="1 2">
    <name type="scientific">Russula earlei</name>
    <dbReference type="NCBI Taxonomy" id="71964"/>
    <lineage>
        <taxon>Eukaryota</taxon>
        <taxon>Fungi</taxon>
        <taxon>Dikarya</taxon>
        <taxon>Basidiomycota</taxon>
        <taxon>Agaricomycotina</taxon>
        <taxon>Agaricomycetes</taxon>
        <taxon>Russulales</taxon>
        <taxon>Russulaceae</taxon>
        <taxon>Russula</taxon>
    </lineage>
</organism>
<gene>
    <name evidence="1" type="ORF">F5148DRAFT_1377172</name>
</gene>
<dbReference type="Proteomes" id="UP001207468">
    <property type="component" value="Unassembled WGS sequence"/>
</dbReference>